<keyword evidence="2" id="KW-1185">Reference proteome</keyword>
<sequence>MLAGHGALPICMEVEAIRLGVQFGRIKRLQRVVVCSDSEQLITLFKGSMGGLPALQQTAEAIRNCASDLNRIIFCKVDREGSGKLCEN</sequence>
<evidence type="ECO:0008006" key="3">
    <source>
        <dbReference type="Google" id="ProtNLM"/>
    </source>
</evidence>
<reference evidence="1" key="1">
    <citation type="journal article" date="2023" name="Nat. Commun.">
        <title>Diploid and tetraploid genomes of Acorus and the evolution of monocots.</title>
        <authorList>
            <person name="Ma L."/>
            <person name="Liu K.W."/>
            <person name="Li Z."/>
            <person name="Hsiao Y.Y."/>
            <person name="Qi Y."/>
            <person name="Fu T."/>
            <person name="Tang G.D."/>
            <person name="Zhang D."/>
            <person name="Sun W.H."/>
            <person name="Liu D.K."/>
            <person name="Li Y."/>
            <person name="Chen G.Z."/>
            <person name="Liu X.D."/>
            <person name="Liao X.Y."/>
            <person name="Jiang Y.T."/>
            <person name="Yu X."/>
            <person name="Hao Y."/>
            <person name="Huang J."/>
            <person name="Zhao X.W."/>
            <person name="Ke S."/>
            <person name="Chen Y.Y."/>
            <person name="Wu W.L."/>
            <person name="Hsu J.L."/>
            <person name="Lin Y.F."/>
            <person name="Huang M.D."/>
            <person name="Li C.Y."/>
            <person name="Huang L."/>
            <person name="Wang Z.W."/>
            <person name="Zhao X."/>
            <person name="Zhong W.Y."/>
            <person name="Peng D.H."/>
            <person name="Ahmad S."/>
            <person name="Lan S."/>
            <person name="Zhang J.S."/>
            <person name="Tsai W.C."/>
            <person name="Van de Peer Y."/>
            <person name="Liu Z.J."/>
        </authorList>
    </citation>
    <scope>NUCLEOTIDE SEQUENCE</scope>
    <source>
        <strain evidence="1">SCP</strain>
    </source>
</reference>
<proteinExistence type="predicted"/>
<evidence type="ECO:0000313" key="2">
    <source>
        <dbReference type="Proteomes" id="UP001179952"/>
    </source>
</evidence>
<dbReference type="EMBL" id="JAUJYN010000008">
    <property type="protein sequence ID" value="KAK1265668.1"/>
    <property type="molecule type" value="Genomic_DNA"/>
</dbReference>
<dbReference type="Proteomes" id="UP001179952">
    <property type="component" value="Unassembled WGS sequence"/>
</dbReference>
<name>A0AAV9ANA7_ACOGR</name>
<comment type="caution">
    <text evidence="1">The sequence shown here is derived from an EMBL/GenBank/DDBJ whole genome shotgun (WGS) entry which is preliminary data.</text>
</comment>
<accession>A0AAV9ANA7</accession>
<evidence type="ECO:0000313" key="1">
    <source>
        <dbReference type="EMBL" id="KAK1265668.1"/>
    </source>
</evidence>
<organism evidence="1 2">
    <name type="scientific">Acorus gramineus</name>
    <name type="common">Dwarf sweet flag</name>
    <dbReference type="NCBI Taxonomy" id="55184"/>
    <lineage>
        <taxon>Eukaryota</taxon>
        <taxon>Viridiplantae</taxon>
        <taxon>Streptophyta</taxon>
        <taxon>Embryophyta</taxon>
        <taxon>Tracheophyta</taxon>
        <taxon>Spermatophyta</taxon>
        <taxon>Magnoliopsida</taxon>
        <taxon>Liliopsida</taxon>
        <taxon>Acoraceae</taxon>
        <taxon>Acorus</taxon>
    </lineage>
</organism>
<reference evidence="1" key="2">
    <citation type="submission" date="2023-06" db="EMBL/GenBank/DDBJ databases">
        <authorList>
            <person name="Ma L."/>
            <person name="Liu K.-W."/>
            <person name="Li Z."/>
            <person name="Hsiao Y.-Y."/>
            <person name="Qi Y."/>
            <person name="Fu T."/>
            <person name="Tang G."/>
            <person name="Zhang D."/>
            <person name="Sun W.-H."/>
            <person name="Liu D.-K."/>
            <person name="Li Y."/>
            <person name="Chen G.-Z."/>
            <person name="Liu X.-D."/>
            <person name="Liao X.-Y."/>
            <person name="Jiang Y.-T."/>
            <person name="Yu X."/>
            <person name="Hao Y."/>
            <person name="Huang J."/>
            <person name="Zhao X.-W."/>
            <person name="Ke S."/>
            <person name="Chen Y.-Y."/>
            <person name="Wu W.-L."/>
            <person name="Hsu J.-L."/>
            <person name="Lin Y.-F."/>
            <person name="Huang M.-D."/>
            <person name="Li C.-Y."/>
            <person name="Huang L."/>
            <person name="Wang Z.-W."/>
            <person name="Zhao X."/>
            <person name="Zhong W.-Y."/>
            <person name="Peng D.-H."/>
            <person name="Ahmad S."/>
            <person name="Lan S."/>
            <person name="Zhang J.-S."/>
            <person name="Tsai W.-C."/>
            <person name="Van De Peer Y."/>
            <person name="Liu Z.-J."/>
        </authorList>
    </citation>
    <scope>NUCLEOTIDE SEQUENCE</scope>
    <source>
        <strain evidence="1">SCP</strain>
        <tissue evidence="1">Leaves</tissue>
    </source>
</reference>
<protein>
    <recommendedName>
        <fullName evidence="3">RNase H type-1 domain-containing protein</fullName>
    </recommendedName>
</protein>
<gene>
    <name evidence="1" type="ORF">QJS04_geneDACA016167</name>
</gene>
<dbReference type="AlphaFoldDB" id="A0AAV9ANA7"/>